<sequence>MCVKIRMQRTMCHPLFSGDLNLGLNPLLHVRLMCPLPQQVVVSMLGLHRHKCLVPRLYVLKVSAIPRQIVMLQCCRVCTTSFLLWTINEPGLRVAFTHVVALFEWKQRARGQAHELTKNYKRLTSEKASLEEEVTRLQSSEMANRATSTESRADELNNKVNELKEELDKAQIEKESRILTTKEEAGRVEDLACGQEALDQMKVSYQRSISIAQAQGTEWLLGLDTFQDAIAIMSMNTTTQIYDDIRKSLLPLVYTTILFKWELNEDGVLVWPLTIPEEGEDLDCLPSFDAWVAMMPIMEAEPSSTPPLSQPAPSSARDNATSSILVDLTDD</sequence>
<keyword evidence="4" id="KW-1185">Reference proteome</keyword>
<accession>A0AAV5L0K4</accession>
<evidence type="ECO:0000313" key="4">
    <source>
        <dbReference type="Proteomes" id="UP001054252"/>
    </source>
</evidence>
<dbReference type="Proteomes" id="UP001054252">
    <property type="component" value="Unassembled WGS sequence"/>
</dbReference>
<evidence type="ECO:0000313" key="3">
    <source>
        <dbReference type="EMBL" id="GKV30704.1"/>
    </source>
</evidence>
<gene>
    <name evidence="3" type="ORF">SLEP1_g39490</name>
</gene>
<comment type="caution">
    <text evidence="3">The sequence shown here is derived from an EMBL/GenBank/DDBJ whole genome shotgun (WGS) entry which is preliminary data.</text>
</comment>
<keyword evidence="1" id="KW-0175">Coiled coil</keyword>
<evidence type="ECO:0000256" key="2">
    <source>
        <dbReference type="SAM" id="MobiDB-lite"/>
    </source>
</evidence>
<dbReference type="EMBL" id="BPVZ01000088">
    <property type="protein sequence ID" value="GKV30704.1"/>
    <property type="molecule type" value="Genomic_DNA"/>
</dbReference>
<feature type="coiled-coil region" evidence="1">
    <location>
        <begin position="106"/>
        <end position="180"/>
    </location>
</feature>
<feature type="region of interest" description="Disordered" evidence="2">
    <location>
        <begin position="301"/>
        <end position="331"/>
    </location>
</feature>
<proteinExistence type="predicted"/>
<organism evidence="3 4">
    <name type="scientific">Rubroshorea leprosula</name>
    <dbReference type="NCBI Taxonomy" id="152421"/>
    <lineage>
        <taxon>Eukaryota</taxon>
        <taxon>Viridiplantae</taxon>
        <taxon>Streptophyta</taxon>
        <taxon>Embryophyta</taxon>
        <taxon>Tracheophyta</taxon>
        <taxon>Spermatophyta</taxon>
        <taxon>Magnoliopsida</taxon>
        <taxon>eudicotyledons</taxon>
        <taxon>Gunneridae</taxon>
        <taxon>Pentapetalae</taxon>
        <taxon>rosids</taxon>
        <taxon>malvids</taxon>
        <taxon>Malvales</taxon>
        <taxon>Dipterocarpaceae</taxon>
        <taxon>Rubroshorea</taxon>
    </lineage>
</organism>
<feature type="compositionally biased region" description="Polar residues" evidence="2">
    <location>
        <begin position="311"/>
        <end position="324"/>
    </location>
</feature>
<dbReference type="AlphaFoldDB" id="A0AAV5L0K4"/>
<name>A0AAV5L0K4_9ROSI</name>
<reference evidence="3 4" key="1">
    <citation type="journal article" date="2021" name="Commun. Biol.">
        <title>The genome of Shorea leprosula (Dipterocarpaceae) highlights the ecological relevance of drought in aseasonal tropical rainforests.</title>
        <authorList>
            <person name="Ng K.K.S."/>
            <person name="Kobayashi M.J."/>
            <person name="Fawcett J.A."/>
            <person name="Hatakeyama M."/>
            <person name="Paape T."/>
            <person name="Ng C.H."/>
            <person name="Ang C.C."/>
            <person name="Tnah L.H."/>
            <person name="Lee C.T."/>
            <person name="Nishiyama T."/>
            <person name="Sese J."/>
            <person name="O'Brien M.J."/>
            <person name="Copetti D."/>
            <person name="Mohd Noor M.I."/>
            <person name="Ong R.C."/>
            <person name="Putra M."/>
            <person name="Sireger I.Z."/>
            <person name="Indrioko S."/>
            <person name="Kosugi Y."/>
            <person name="Izuno A."/>
            <person name="Isagi Y."/>
            <person name="Lee S.L."/>
            <person name="Shimizu K.K."/>
        </authorList>
    </citation>
    <scope>NUCLEOTIDE SEQUENCE [LARGE SCALE GENOMIC DNA]</scope>
    <source>
        <strain evidence="3">214</strain>
    </source>
</reference>
<evidence type="ECO:0000256" key="1">
    <source>
        <dbReference type="SAM" id="Coils"/>
    </source>
</evidence>
<protein>
    <submittedName>
        <fullName evidence="3">Uncharacterized protein</fullName>
    </submittedName>
</protein>